<keyword evidence="2" id="KW-1185">Reference proteome</keyword>
<name>A0A371DK51_9APHY</name>
<reference evidence="1 2" key="1">
    <citation type="journal article" date="2018" name="Biotechnol. Biofuels">
        <title>Integrative visual omics of the white-rot fungus Polyporus brumalis exposes the biotechnological potential of its oxidative enzymes for delignifying raw plant biomass.</title>
        <authorList>
            <person name="Miyauchi S."/>
            <person name="Rancon A."/>
            <person name="Drula E."/>
            <person name="Hage H."/>
            <person name="Chaduli D."/>
            <person name="Favel A."/>
            <person name="Grisel S."/>
            <person name="Henrissat B."/>
            <person name="Herpoel-Gimbert I."/>
            <person name="Ruiz-Duenas F.J."/>
            <person name="Chevret D."/>
            <person name="Hainaut M."/>
            <person name="Lin J."/>
            <person name="Wang M."/>
            <person name="Pangilinan J."/>
            <person name="Lipzen A."/>
            <person name="Lesage-Meessen L."/>
            <person name="Navarro D."/>
            <person name="Riley R."/>
            <person name="Grigoriev I.V."/>
            <person name="Zhou S."/>
            <person name="Raouche S."/>
            <person name="Rosso M.N."/>
        </authorList>
    </citation>
    <scope>NUCLEOTIDE SEQUENCE [LARGE SCALE GENOMIC DNA]</scope>
    <source>
        <strain evidence="1 2">BRFM 1820</strain>
    </source>
</reference>
<sequence>MACLSLRHPAFDRVAAGFRSLAKVASISPLRTLLLASHNPSCSQCHIYRFTPHSLTLCRVLRFPFPFLPSKPNGFRRLRLTPTDLPWPPNISQFPSHVGSARTLTTSPRYLGPHHFVCFFSISILPHHLPFSFSFSFPFPFPVSISHIHITHHGSCHLSSAPGIDVYMYIRYNPCSPSPSSKFQVCGLLLRSPFPVPRSPLPSHGHSAHPAYTPTHPYTTQIYAYIDDRWAFPYRFITLTIHHLRFPASPVRFSHPRLPMPSRPCPCLGGTAS</sequence>
<evidence type="ECO:0000313" key="2">
    <source>
        <dbReference type="Proteomes" id="UP000256964"/>
    </source>
</evidence>
<organism evidence="1 2">
    <name type="scientific">Lentinus brumalis</name>
    <dbReference type="NCBI Taxonomy" id="2498619"/>
    <lineage>
        <taxon>Eukaryota</taxon>
        <taxon>Fungi</taxon>
        <taxon>Dikarya</taxon>
        <taxon>Basidiomycota</taxon>
        <taxon>Agaricomycotina</taxon>
        <taxon>Agaricomycetes</taxon>
        <taxon>Polyporales</taxon>
        <taxon>Polyporaceae</taxon>
        <taxon>Lentinus</taxon>
    </lineage>
</organism>
<proteinExistence type="predicted"/>
<dbReference type="AlphaFoldDB" id="A0A371DK51"/>
<dbReference type="Proteomes" id="UP000256964">
    <property type="component" value="Unassembled WGS sequence"/>
</dbReference>
<accession>A0A371DK51</accession>
<gene>
    <name evidence="1" type="ORF">OH76DRAFT_134599</name>
</gene>
<protein>
    <submittedName>
        <fullName evidence="1">Uncharacterized protein</fullName>
    </submittedName>
</protein>
<dbReference type="EMBL" id="KZ857389">
    <property type="protein sequence ID" value="RDX52912.1"/>
    <property type="molecule type" value="Genomic_DNA"/>
</dbReference>
<evidence type="ECO:0000313" key="1">
    <source>
        <dbReference type="EMBL" id="RDX52912.1"/>
    </source>
</evidence>